<proteinExistence type="predicted"/>
<feature type="region of interest" description="Disordered" evidence="3">
    <location>
        <begin position="290"/>
        <end position="358"/>
    </location>
</feature>
<comment type="caution">
    <text evidence="5">The sequence shown here is derived from an EMBL/GenBank/DDBJ whole genome shotgun (WGS) entry which is preliminary data.</text>
</comment>
<feature type="domain" description="HMA" evidence="4">
    <location>
        <begin position="102"/>
        <end position="168"/>
    </location>
</feature>
<feature type="domain" description="HMA" evidence="4">
    <location>
        <begin position="191"/>
        <end position="257"/>
    </location>
</feature>
<dbReference type="NCBIfam" id="TIGR00003">
    <property type="entry name" value="copper ion binding protein"/>
    <property type="match status" value="3"/>
</dbReference>
<dbReference type="GO" id="GO:0005507">
    <property type="term" value="F:copper ion binding"/>
    <property type="evidence" value="ECO:0007669"/>
    <property type="project" value="InterPro"/>
</dbReference>
<feature type="compositionally biased region" description="Basic and acidic residues" evidence="3">
    <location>
        <begin position="340"/>
        <end position="355"/>
    </location>
</feature>
<dbReference type="PANTHER" id="PTHR46594:SF4">
    <property type="entry name" value="P-TYPE CATION-TRANSPORTING ATPASE"/>
    <property type="match status" value="1"/>
</dbReference>
<gene>
    <name evidence="5" type="ORF">PGLA1383_LOCUS14193</name>
</gene>
<dbReference type="Pfam" id="PF14945">
    <property type="entry name" value="LLC1"/>
    <property type="match status" value="1"/>
</dbReference>
<keyword evidence="6" id="KW-1185">Reference proteome</keyword>
<sequence>MAYRPPGAMVVGKPLEATQRPSRAELRVQGMTCGACSGAVTRALQARSGVLEAEVSLLREKASVTFDASKVSAEELRTEVEDIGFDATILSFEEDHPPRQLARAELRVQGMTCGACSGAVERALRAQPGVEEANVSLLRESATVSFDPSVVSADQLCSEVEDIGFDAAVLGIEDLAQAGAGKLDSKQPTRCRAELQVLGMTCGACSGAVERALRTRQGVVEVVVSLLRQRASVAFLPEEVSAAEICQQVEDCGFDASLLSQSEASSELWQAVEAEMRAAVQWEDTWGFMKATPSTPRNPASASQSTTTTLPSLSSARNTPRSCQGTPRETALAGLAALGPKERYHTPRTTQHELGWRPSIEKFGTNHFGLKRSQDLWAIR</sequence>
<accession>A0A813E9U8</accession>
<dbReference type="Proteomes" id="UP000654075">
    <property type="component" value="Unassembled WGS sequence"/>
</dbReference>
<feature type="compositionally biased region" description="Low complexity" evidence="3">
    <location>
        <begin position="299"/>
        <end position="316"/>
    </location>
</feature>
<dbReference type="OrthoDB" id="426070at2759"/>
<evidence type="ECO:0000313" key="5">
    <source>
        <dbReference type="EMBL" id="CAE8595687.1"/>
    </source>
</evidence>
<dbReference type="EMBL" id="CAJNNV010008036">
    <property type="protein sequence ID" value="CAE8595687.1"/>
    <property type="molecule type" value="Genomic_DNA"/>
</dbReference>
<dbReference type="PRINTS" id="PR00942">
    <property type="entry name" value="CUATPASEI"/>
</dbReference>
<dbReference type="PANTHER" id="PTHR46594">
    <property type="entry name" value="P-TYPE CATION-TRANSPORTING ATPASE"/>
    <property type="match status" value="1"/>
</dbReference>
<evidence type="ECO:0000313" key="6">
    <source>
        <dbReference type="Proteomes" id="UP000654075"/>
    </source>
</evidence>
<dbReference type="Gene3D" id="3.30.70.100">
    <property type="match status" value="3"/>
</dbReference>
<dbReference type="FunFam" id="3.30.70.100:FF:000005">
    <property type="entry name" value="Copper-exporting P-type ATPase A"/>
    <property type="match status" value="3"/>
</dbReference>
<evidence type="ECO:0000259" key="4">
    <source>
        <dbReference type="PROSITE" id="PS50846"/>
    </source>
</evidence>
<dbReference type="InterPro" id="IPR020339">
    <property type="entry name" value="C20orf85-like"/>
</dbReference>
<dbReference type="SUPFAM" id="SSF55008">
    <property type="entry name" value="HMA, heavy metal-associated domain"/>
    <property type="match status" value="3"/>
</dbReference>
<dbReference type="CDD" id="cd00371">
    <property type="entry name" value="HMA"/>
    <property type="match status" value="3"/>
</dbReference>
<evidence type="ECO:0000256" key="2">
    <source>
        <dbReference type="ARBA" id="ARBA00023008"/>
    </source>
</evidence>
<dbReference type="InterPro" id="IPR006122">
    <property type="entry name" value="HMA_Cu_ion-bd"/>
</dbReference>
<dbReference type="InterPro" id="IPR017969">
    <property type="entry name" value="Heavy-metal-associated_CS"/>
</dbReference>
<keyword evidence="1" id="KW-0479">Metal-binding</keyword>
<keyword evidence="2" id="KW-0186">Copper</keyword>
<organism evidence="5 6">
    <name type="scientific">Polarella glacialis</name>
    <name type="common">Dinoflagellate</name>
    <dbReference type="NCBI Taxonomy" id="89957"/>
    <lineage>
        <taxon>Eukaryota</taxon>
        <taxon>Sar</taxon>
        <taxon>Alveolata</taxon>
        <taxon>Dinophyceae</taxon>
        <taxon>Suessiales</taxon>
        <taxon>Suessiaceae</taxon>
        <taxon>Polarella</taxon>
    </lineage>
</organism>
<feature type="compositionally biased region" description="Polar residues" evidence="3">
    <location>
        <begin position="317"/>
        <end position="327"/>
    </location>
</feature>
<reference evidence="5" key="1">
    <citation type="submission" date="2021-02" db="EMBL/GenBank/DDBJ databases">
        <authorList>
            <person name="Dougan E. K."/>
            <person name="Rhodes N."/>
            <person name="Thang M."/>
            <person name="Chan C."/>
        </authorList>
    </citation>
    <scope>NUCLEOTIDE SEQUENCE</scope>
</reference>
<dbReference type="AlphaFoldDB" id="A0A813E9U8"/>
<dbReference type="Pfam" id="PF00403">
    <property type="entry name" value="HMA"/>
    <property type="match status" value="3"/>
</dbReference>
<evidence type="ECO:0000256" key="3">
    <source>
        <dbReference type="SAM" id="MobiDB-lite"/>
    </source>
</evidence>
<dbReference type="InterPro" id="IPR006121">
    <property type="entry name" value="HMA_dom"/>
</dbReference>
<protein>
    <recommendedName>
        <fullName evidence="4">HMA domain-containing protein</fullName>
    </recommendedName>
</protein>
<evidence type="ECO:0000256" key="1">
    <source>
        <dbReference type="ARBA" id="ARBA00022723"/>
    </source>
</evidence>
<dbReference type="PROSITE" id="PS01047">
    <property type="entry name" value="HMA_1"/>
    <property type="match status" value="3"/>
</dbReference>
<dbReference type="PROSITE" id="PS50846">
    <property type="entry name" value="HMA_2"/>
    <property type="match status" value="3"/>
</dbReference>
<name>A0A813E9U8_POLGL</name>
<dbReference type="InterPro" id="IPR036163">
    <property type="entry name" value="HMA_dom_sf"/>
</dbReference>
<feature type="domain" description="HMA" evidence="4">
    <location>
        <begin position="22"/>
        <end position="88"/>
    </location>
</feature>